<dbReference type="PANTHER" id="PTHR19317:SF0">
    <property type="entry name" value="PRENYLATED RAB ACCEPTOR PROTEIN 1"/>
    <property type="match status" value="1"/>
</dbReference>
<evidence type="ECO:0000313" key="9">
    <source>
        <dbReference type="EMBL" id="CAF0741322.1"/>
    </source>
</evidence>
<organism evidence="9 10">
    <name type="scientific">Adineta steineri</name>
    <dbReference type="NCBI Taxonomy" id="433720"/>
    <lineage>
        <taxon>Eukaryota</taxon>
        <taxon>Metazoa</taxon>
        <taxon>Spiralia</taxon>
        <taxon>Gnathifera</taxon>
        <taxon>Rotifera</taxon>
        <taxon>Eurotatoria</taxon>
        <taxon>Bdelloidea</taxon>
        <taxon>Adinetida</taxon>
        <taxon>Adinetidae</taxon>
        <taxon>Adineta</taxon>
    </lineage>
</organism>
<protein>
    <recommendedName>
        <fullName evidence="7">PRA1 family protein</fullName>
    </recommendedName>
</protein>
<gene>
    <name evidence="9" type="ORF">VCS650_LOCUS673</name>
</gene>
<keyword evidence="6 7" id="KW-0472">Membrane</keyword>
<evidence type="ECO:0000256" key="5">
    <source>
        <dbReference type="ARBA" id="ARBA00022989"/>
    </source>
</evidence>
<dbReference type="GO" id="GO:0005794">
    <property type="term" value="C:Golgi apparatus"/>
    <property type="evidence" value="ECO:0007669"/>
    <property type="project" value="TreeGrafter"/>
</dbReference>
<dbReference type="AlphaFoldDB" id="A0A813NTR8"/>
<accession>A0A813NTR8</accession>
<evidence type="ECO:0000313" key="10">
    <source>
        <dbReference type="Proteomes" id="UP000663891"/>
    </source>
</evidence>
<proteinExistence type="inferred from homology"/>
<name>A0A813NTR8_9BILA</name>
<keyword evidence="5 7" id="KW-1133">Transmembrane helix</keyword>
<evidence type="ECO:0000256" key="8">
    <source>
        <dbReference type="SAM" id="MobiDB-lite"/>
    </source>
</evidence>
<keyword evidence="4 7" id="KW-0812">Transmembrane</keyword>
<feature type="transmembrane region" description="Helical" evidence="7">
    <location>
        <begin position="101"/>
        <end position="126"/>
    </location>
</feature>
<evidence type="ECO:0000256" key="2">
    <source>
        <dbReference type="ARBA" id="ARBA00004234"/>
    </source>
</evidence>
<dbReference type="OrthoDB" id="63113at2759"/>
<comment type="subcellular location">
    <subcellularLocation>
        <location evidence="2">Cytoplasmic vesicle</location>
        <location evidence="2">Secretory vesicle</location>
        <location evidence="2">Synaptic vesicle</location>
    </subcellularLocation>
    <subcellularLocation>
        <location evidence="1 7">Membrane</location>
        <topology evidence="1 7">Multi-pass membrane protein</topology>
    </subcellularLocation>
</comment>
<feature type="region of interest" description="Disordered" evidence="8">
    <location>
        <begin position="1"/>
        <end position="32"/>
    </location>
</feature>
<dbReference type="Pfam" id="PF03208">
    <property type="entry name" value="PRA1"/>
    <property type="match status" value="2"/>
</dbReference>
<evidence type="ECO:0000256" key="4">
    <source>
        <dbReference type="ARBA" id="ARBA00022692"/>
    </source>
</evidence>
<feature type="transmembrane region" description="Helical" evidence="7">
    <location>
        <begin position="138"/>
        <end position="171"/>
    </location>
</feature>
<dbReference type="Proteomes" id="UP000663891">
    <property type="component" value="Unassembled WGS sequence"/>
</dbReference>
<sequence length="191" mass="21335">MSDMSATKQLAGDMNSPAPQHSEIPLGTSTDNNVSSTNNNMSTWAMSNLQKLNVTELYTQQRQSLRPWLDFFNTNQFKPPANIKAGARRFVFNVEHFQTNYFIVIIILSIYCIITTPALLFILLAMGADHQIAISQQYLAVFCLCVPLLLMVGAGSAIFWILGASVFVIFLHALFHQTPNQEAFGVQMEEV</sequence>
<evidence type="ECO:0000256" key="3">
    <source>
        <dbReference type="ARBA" id="ARBA00006483"/>
    </source>
</evidence>
<comment type="similarity">
    <text evidence="3 7">Belongs to the PRA1 family.</text>
</comment>
<evidence type="ECO:0000256" key="1">
    <source>
        <dbReference type="ARBA" id="ARBA00004141"/>
    </source>
</evidence>
<dbReference type="InterPro" id="IPR004895">
    <property type="entry name" value="Prenylated_rab_accept_PRA1"/>
</dbReference>
<dbReference type="GO" id="GO:0016020">
    <property type="term" value="C:membrane"/>
    <property type="evidence" value="ECO:0007669"/>
    <property type="project" value="UniProtKB-SubCell"/>
</dbReference>
<comment type="caution">
    <text evidence="9">The sequence shown here is derived from an EMBL/GenBank/DDBJ whole genome shotgun (WGS) entry which is preliminary data.</text>
</comment>
<dbReference type="GO" id="GO:0008021">
    <property type="term" value="C:synaptic vesicle"/>
    <property type="evidence" value="ECO:0007669"/>
    <property type="project" value="UniProtKB-SubCell"/>
</dbReference>
<dbReference type="PANTHER" id="PTHR19317">
    <property type="entry name" value="PRENYLATED RAB ACCEPTOR 1-RELATED"/>
    <property type="match status" value="1"/>
</dbReference>
<evidence type="ECO:0000256" key="6">
    <source>
        <dbReference type="ARBA" id="ARBA00023136"/>
    </source>
</evidence>
<dbReference type="EMBL" id="CAJNON010000003">
    <property type="protein sequence ID" value="CAF0741322.1"/>
    <property type="molecule type" value="Genomic_DNA"/>
</dbReference>
<reference evidence="9" key="1">
    <citation type="submission" date="2021-02" db="EMBL/GenBank/DDBJ databases">
        <authorList>
            <person name="Nowell W R."/>
        </authorList>
    </citation>
    <scope>NUCLEOTIDE SEQUENCE</scope>
</reference>
<evidence type="ECO:0000256" key="7">
    <source>
        <dbReference type="RuleBase" id="RU363107"/>
    </source>
</evidence>